<evidence type="ECO:0000256" key="1">
    <source>
        <dbReference type="ARBA" id="ARBA00008918"/>
    </source>
</evidence>
<proteinExistence type="inferred from homology"/>
<dbReference type="KEGG" id="pnd:Pla175_49340"/>
<accession>A0A518DJ49</accession>
<dbReference type="RefSeq" id="WP_197527125.1">
    <property type="nucleotide sequence ID" value="NZ_CP036291.1"/>
</dbReference>
<evidence type="ECO:0000313" key="4">
    <source>
        <dbReference type="EMBL" id="QDU91505.1"/>
    </source>
</evidence>
<evidence type="ECO:0000256" key="2">
    <source>
        <dbReference type="SAM" id="MobiDB-lite"/>
    </source>
</evidence>
<dbReference type="EMBL" id="CP036291">
    <property type="protein sequence ID" value="QDU91505.1"/>
    <property type="molecule type" value="Genomic_DNA"/>
</dbReference>
<reference evidence="4 5" key="1">
    <citation type="submission" date="2019-02" db="EMBL/GenBank/DDBJ databases">
        <title>Deep-cultivation of Planctomycetes and their phenomic and genomic characterization uncovers novel biology.</title>
        <authorList>
            <person name="Wiegand S."/>
            <person name="Jogler M."/>
            <person name="Boedeker C."/>
            <person name="Pinto D."/>
            <person name="Vollmers J."/>
            <person name="Rivas-Marin E."/>
            <person name="Kohn T."/>
            <person name="Peeters S.H."/>
            <person name="Heuer A."/>
            <person name="Rast P."/>
            <person name="Oberbeckmann S."/>
            <person name="Bunk B."/>
            <person name="Jeske O."/>
            <person name="Meyerdierks A."/>
            <person name="Storesund J.E."/>
            <person name="Kallscheuer N."/>
            <person name="Luecker S."/>
            <person name="Lage O.M."/>
            <person name="Pohl T."/>
            <person name="Merkel B.J."/>
            <person name="Hornburger P."/>
            <person name="Mueller R.-W."/>
            <person name="Bruemmer F."/>
            <person name="Labrenz M."/>
            <person name="Spormann A.M."/>
            <person name="Op den Camp H."/>
            <person name="Overmann J."/>
            <person name="Amann R."/>
            <person name="Jetten M.S.M."/>
            <person name="Mascher T."/>
            <person name="Medema M.H."/>
            <person name="Devos D.P."/>
            <person name="Kaster A.-K."/>
            <person name="Ovreas L."/>
            <person name="Rohde M."/>
            <person name="Galperin M.Y."/>
            <person name="Jogler C."/>
        </authorList>
    </citation>
    <scope>NUCLEOTIDE SEQUENCE [LARGE SCALE GENOMIC DNA]</scope>
    <source>
        <strain evidence="4 5">Pla175</strain>
    </source>
</reference>
<comment type="similarity">
    <text evidence="1">Belongs to the ribosome association toxin RatA family.</text>
</comment>
<protein>
    <submittedName>
        <fullName evidence="4">Polyketide cyclase / dehydrase and lipid transport</fullName>
    </submittedName>
</protein>
<sequence length="177" mass="20260">MLRFSNDPERAGGYLLEAECLVSRPIGEVFAYFADALNLETLTPPLLRFKVLTPGPISMRRGLLIDYRLRLHGLPFRWRSEITQWEPERMFVDEQRRGPYRYWIHLHTFESVGDATRVVDRVRYGVPLGWLVHQPLVLPDLRKIFAYRHKALTRVFQGGATGPSVTGGPRSATGGEV</sequence>
<organism evidence="4 5">
    <name type="scientific">Pirellulimonas nuda</name>
    <dbReference type="NCBI Taxonomy" id="2528009"/>
    <lineage>
        <taxon>Bacteria</taxon>
        <taxon>Pseudomonadati</taxon>
        <taxon>Planctomycetota</taxon>
        <taxon>Planctomycetia</taxon>
        <taxon>Pirellulales</taxon>
        <taxon>Lacipirellulaceae</taxon>
        <taxon>Pirellulimonas</taxon>
    </lineage>
</organism>
<dbReference type="SUPFAM" id="SSF55961">
    <property type="entry name" value="Bet v1-like"/>
    <property type="match status" value="1"/>
</dbReference>
<dbReference type="Proteomes" id="UP000317429">
    <property type="component" value="Chromosome"/>
</dbReference>
<dbReference type="AlphaFoldDB" id="A0A518DJ49"/>
<evidence type="ECO:0000313" key="5">
    <source>
        <dbReference type="Proteomes" id="UP000317429"/>
    </source>
</evidence>
<keyword evidence="5" id="KW-1185">Reference proteome</keyword>
<dbReference type="InterPro" id="IPR023393">
    <property type="entry name" value="START-like_dom_sf"/>
</dbReference>
<feature type="domain" description="Coenzyme Q-binding protein COQ10 START" evidence="3">
    <location>
        <begin position="22"/>
        <end position="144"/>
    </location>
</feature>
<name>A0A518DJ49_9BACT</name>
<dbReference type="CDD" id="cd07820">
    <property type="entry name" value="SRPBCC_3"/>
    <property type="match status" value="1"/>
</dbReference>
<evidence type="ECO:0000259" key="3">
    <source>
        <dbReference type="Pfam" id="PF03364"/>
    </source>
</evidence>
<dbReference type="Pfam" id="PF03364">
    <property type="entry name" value="Polyketide_cyc"/>
    <property type="match status" value="1"/>
</dbReference>
<dbReference type="InterPro" id="IPR005031">
    <property type="entry name" value="COQ10_START"/>
</dbReference>
<gene>
    <name evidence="4" type="ORF">Pla175_49340</name>
</gene>
<dbReference type="Gene3D" id="3.30.530.20">
    <property type="match status" value="1"/>
</dbReference>
<feature type="region of interest" description="Disordered" evidence="2">
    <location>
        <begin position="158"/>
        <end position="177"/>
    </location>
</feature>